<proteinExistence type="predicted"/>
<dbReference type="AlphaFoldDB" id="E6PZL4"/>
<reference evidence="1" key="1">
    <citation type="submission" date="2009-10" db="EMBL/GenBank/DDBJ databases">
        <title>Diversity of trophic interactions inside an arsenic-rich microbial ecosystem.</title>
        <authorList>
            <person name="Bertin P.N."/>
            <person name="Heinrich-Salmeron A."/>
            <person name="Pelletier E."/>
            <person name="Goulhen-Chollet F."/>
            <person name="Arsene-Ploetze F."/>
            <person name="Gallien S."/>
            <person name="Calteau A."/>
            <person name="Vallenet D."/>
            <person name="Casiot C."/>
            <person name="Chane-Woon-Ming B."/>
            <person name="Giloteaux L."/>
            <person name="Barakat M."/>
            <person name="Bonnefoy V."/>
            <person name="Bruneel O."/>
            <person name="Chandler M."/>
            <person name="Cleiss J."/>
            <person name="Duran R."/>
            <person name="Elbaz-Poulichet F."/>
            <person name="Fonknechten N."/>
            <person name="Lauga B."/>
            <person name="Mornico D."/>
            <person name="Ortet P."/>
            <person name="Schaeffer C."/>
            <person name="Siguier P."/>
            <person name="Alexander Thil Smith A."/>
            <person name="Van Dorsselaer A."/>
            <person name="Weissenbach J."/>
            <person name="Medigue C."/>
            <person name="Le Paslier D."/>
        </authorList>
    </citation>
    <scope>NUCLEOTIDE SEQUENCE</scope>
</reference>
<evidence type="ECO:0000313" key="1">
    <source>
        <dbReference type="EMBL" id="CBI00373.1"/>
    </source>
</evidence>
<dbReference type="EMBL" id="CABN01000129">
    <property type="protein sequence ID" value="CBI00373.1"/>
    <property type="molecule type" value="Genomic_DNA"/>
</dbReference>
<comment type="caution">
    <text evidence="1">The sequence shown here is derived from an EMBL/GenBank/DDBJ whole genome shotgun (WGS) entry which is preliminary data.</text>
</comment>
<protein>
    <submittedName>
        <fullName evidence="1">Uncharacterized protein</fullName>
    </submittedName>
</protein>
<sequence>MAFPSVFVFAVVVPKGGIAQKHGLWGRLQH</sequence>
<organism evidence="1">
    <name type="scientific">mine drainage metagenome</name>
    <dbReference type="NCBI Taxonomy" id="410659"/>
    <lineage>
        <taxon>unclassified sequences</taxon>
        <taxon>metagenomes</taxon>
        <taxon>ecological metagenomes</taxon>
    </lineage>
</organism>
<name>E6PZL4_9ZZZZ</name>
<gene>
    <name evidence="1" type="ORF">CARN3_1395</name>
</gene>
<accession>E6PZL4</accession>